<gene>
    <name evidence="3" type="ORF">ACFPMF_19900</name>
</gene>
<feature type="chain" id="PRO_5045220608" evidence="1">
    <location>
        <begin position="26"/>
        <end position="209"/>
    </location>
</feature>
<dbReference type="Pfam" id="PF13568">
    <property type="entry name" value="OMP_b-brl_2"/>
    <property type="match status" value="1"/>
</dbReference>
<dbReference type="EMBL" id="JBHSMA010000007">
    <property type="protein sequence ID" value="MFC5411595.1"/>
    <property type="molecule type" value="Genomic_DNA"/>
</dbReference>
<keyword evidence="1" id="KW-0732">Signal</keyword>
<comment type="caution">
    <text evidence="3">The sequence shown here is derived from an EMBL/GenBank/DDBJ whole genome shotgun (WGS) entry which is preliminary data.</text>
</comment>
<sequence length="209" mass="22351">MKNPIVKLLVVMVLLGGLSTLRATAQTTPRTGIKGGLNASTLYLNNVDDRNERIGFHVGVFTQVPVSSFFAIQPELQYSTKGVSANYNLLGATGRNTFKLNYIELPVLATFKLGNSVDLQAGPYASYLLNSKVTTEGDLGSDYRSINRDNFNAFDYGVAGGLNIYFGAAMLGLRYGQGLQPVANDGAARALMGKAKNAVGQVSLGFTIR</sequence>
<feature type="signal peptide" evidence="1">
    <location>
        <begin position="1"/>
        <end position="25"/>
    </location>
</feature>
<keyword evidence="4" id="KW-1185">Reference proteome</keyword>
<protein>
    <submittedName>
        <fullName evidence="3">Porin family protein</fullName>
    </submittedName>
</protein>
<organism evidence="3 4">
    <name type="scientific">Larkinella bovis</name>
    <dbReference type="NCBI Taxonomy" id="683041"/>
    <lineage>
        <taxon>Bacteria</taxon>
        <taxon>Pseudomonadati</taxon>
        <taxon>Bacteroidota</taxon>
        <taxon>Cytophagia</taxon>
        <taxon>Cytophagales</taxon>
        <taxon>Spirosomataceae</taxon>
        <taxon>Larkinella</taxon>
    </lineage>
</organism>
<name>A0ABW0IDM5_9BACT</name>
<evidence type="ECO:0000256" key="1">
    <source>
        <dbReference type="SAM" id="SignalP"/>
    </source>
</evidence>
<evidence type="ECO:0000313" key="3">
    <source>
        <dbReference type="EMBL" id="MFC5411595.1"/>
    </source>
</evidence>
<accession>A0ABW0IDM5</accession>
<proteinExistence type="predicted"/>
<feature type="domain" description="Outer membrane protein beta-barrel" evidence="2">
    <location>
        <begin position="30"/>
        <end position="182"/>
    </location>
</feature>
<dbReference type="Proteomes" id="UP001596106">
    <property type="component" value="Unassembled WGS sequence"/>
</dbReference>
<evidence type="ECO:0000259" key="2">
    <source>
        <dbReference type="Pfam" id="PF13568"/>
    </source>
</evidence>
<dbReference type="RefSeq" id="WP_379848485.1">
    <property type="nucleotide sequence ID" value="NZ_JBHSMA010000007.1"/>
</dbReference>
<reference evidence="4" key="1">
    <citation type="journal article" date="2019" name="Int. J. Syst. Evol. Microbiol.">
        <title>The Global Catalogue of Microorganisms (GCM) 10K type strain sequencing project: providing services to taxonomists for standard genome sequencing and annotation.</title>
        <authorList>
            <consortium name="The Broad Institute Genomics Platform"/>
            <consortium name="The Broad Institute Genome Sequencing Center for Infectious Disease"/>
            <person name="Wu L."/>
            <person name="Ma J."/>
        </authorList>
    </citation>
    <scope>NUCLEOTIDE SEQUENCE [LARGE SCALE GENOMIC DNA]</scope>
    <source>
        <strain evidence="4">CCUG 55250</strain>
    </source>
</reference>
<dbReference type="InterPro" id="IPR025665">
    <property type="entry name" value="Beta-barrel_OMP_2"/>
</dbReference>
<evidence type="ECO:0000313" key="4">
    <source>
        <dbReference type="Proteomes" id="UP001596106"/>
    </source>
</evidence>